<dbReference type="OrthoDB" id="102559at2759"/>
<feature type="domain" description="Rhodanese" evidence="4">
    <location>
        <begin position="28"/>
        <end position="127"/>
    </location>
</feature>
<dbReference type="GO" id="GO:0005634">
    <property type="term" value="C:nucleus"/>
    <property type="evidence" value="ECO:0000318"/>
    <property type="project" value="GO_Central"/>
</dbReference>
<dbReference type="Gene3D" id="3.40.250.10">
    <property type="entry name" value="Rhodanese-like domain"/>
    <property type="match status" value="1"/>
</dbReference>
<reference evidence="5 6" key="1">
    <citation type="journal article" date="2011" name="Science">
        <title>The Selaginella genome identifies genetic changes associated with the evolution of vascular plants.</title>
        <authorList>
            <person name="Banks J.A."/>
            <person name="Nishiyama T."/>
            <person name="Hasebe M."/>
            <person name="Bowman J.L."/>
            <person name="Gribskov M."/>
            <person name="dePamphilis C."/>
            <person name="Albert V.A."/>
            <person name="Aono N."/>
            <person name="Aoyama T."/>
            <person name="Ambrose B.A."/>
            <person name="Ashton N.W."/>
            <person name="Axtell M.J."/>
            <person name="Barker E."/>
            <person name="Barker M.S."/>
            <person name="Bennetzen J.L."/>
            <person name="Bonawitz N.D."/>
            <person name="Chapple C."/>
            <person name="Cheng C."/>
            <person name="Correa L.G."/>
            <person name="Dacre M."/>
            <person name="DeBarry J."/>
            <person name="Dreyer I."/>
            <person name="Elias M."/>
            <person name="Engstrom E.M."/>
            <person name="Estelle M."/>
            <person name="Feng L."/>
            <person name="Finet C."/>
            <person name="Floyd S.K."/>
            <person name="Frommer W.B."/>
            <person name="Fujita T."/>
            <person name="Gramzow L."/>
            <person name="Gutensohn M."/>
            <person name="Harholt J."/>
            <person name="Hattori M."/>
            <person name="Heyl A."/>
            <person name="Hirai T."/>
            <person name="Hiwatashi Y."/>
            <person name="Ishikawa M."/>
            <person name="Iwata M."/>
            <person name="Karol K.G."/>
            <person name="Koehler B."/>
            <person name="Kolukisaoglu U."/>
            <person name="Kubo M."/>
            <person name="Kurata T."/>
            <person name="Lalonde S."/>
            <person name="Li K."/>
            <person name="Li Y."/>
            <person name="Litt A."/>
            <person name="Lyons E."/>
            <person name="Manning G."/>
            <person name="Maruyama T."/>
            <person name="Michael T.P."/>
            <person name="Mikami K."/>
            <person name="Miyazaki S."/>
            <person name="Morinaga S."/>
            <person name="Murata T."/>
            <person name="Mueller-Roeber B."/>
            <person name="Nelson D.R."/>
            <person name="Obara M."/>
            <person name="Oguri Y."/>
            <person name="Olmstead R.G."/>
            <person name="Onodera N."/>
            <person name="Petersen B.L."/>
            <person name="Pils B."/>
            <person name="Prigge M."/>
            <person name="Rensing S.A."/>
            <person name="Riano-Pachon D.M."/>
            <person name="Roberts A.W."/>
            <person name="Sato Y."/>
            <person name="Scheller H.V."/>
            <person name="Schulz B."/>
            <person name="Schulz C."/>
            <person name="Shakirov E.V."/>
            <person name="Shibagaki N."/>
            <person name="Shinohara N."/>
            <person name="Shippen D.E."/>
            <person name="Soerensen I."/>
            <person name="Sotooka R."/>
            <person name="Sugimoto N."/>
            <person name="Sugita M."/>
            <person name="Sumikawa N."/>
            <person name="Tanurdzic M."/>
            <person name="Theissen G."/>
            <person name="Ulvskov P."/>
            <person name="Wakazuki S."/>
            <person name="Weng J.K."/>
            <person name="Willats W.W."/>
            <person name="Wipf D."/>
            <person name="Wolf P.G."/>
            <person name="Yang L."/>
            <person name="Zimmer A.D."/>
            <person name="Zhu Q."/>
            <person name="Mitros T."/>
            <person name="Hellsten U."/>
            <person name="Loque D."/>
            <person name="Otillar R."/>
            <person name="Salamov A."/>
            <person name="Schmutz J."/>
            <person name="Shapiro H."/>
            <person name="Lindquist E."/>
            <person name="Lucas S."/>
            <person name="Rokhsar D."/>
            <person name="Grigoriev I.V."/>
        </authorList>
    </citation>
    <scope>NUCLEOTIDE SEQUENCE [LARGE SCALE GENOMIC DNA]</scope>
</reference>
<evidence type="ECO:0000256" key="1">
    <source>
        <dbReference type="ARBA" id="ARBA00023002"/>
    </source>
</evidence>
<evidence type="ECO:0000256" key="2">
    <source>
        <dbReference type="ARBA" id="ARBA00038969"/>
    </source>
</evidence>
<dbReference type="GeneID" id="9655972"/>
<dbReference type="eggNOG" id="KOG3772">
    <property type="taxonomic scope" value="Eukaryota"/>
</dbReference>
<dbReference type="AlphaFoldDB" id="D8RSH8"/>
<sequence length="139" mass="15001">MAALAAAAAGASPQLRFMSAAQLLALRGSPDVAIIDVRDEDERAYDGHIAGSLHCESHSFQDDLPRLLQDLSRHKTVVFHCALSQVRGPKCAKAFLHSISSSGGGPEVFVLERGFNGWAQYGHPQCSCKELKRCIALLE</sequence>
<dbReference type="PANTHER" id="PTHR10828">
    <property type="entry name" value="M-PHASE INDUCER PHOSPHATASE DUAL SPECIFICITY PHOSPHATASE CDC25"/>
    <property type="match status" value="1"/>
</dbReference>
<gene>
    <name evidence="5" type="primary">CDC25-2</name>
    <name evidence="5" type="ORF">SELMODRAFT_100212</name>
</gene>
<dbReference type="GO" id="GO:0008794">
    <property type="term" value="F:arsenate reductase (glutaredoxin) activity"/>
    <property type="evidence" value="ECO:0007669"/>
    <property type="project" value="UniProtKB-EC"/>
</dbReference>
<dbReference type="InterPro" id="IPR036873">
    <property type="entry name" value="Rhodanese-like_dom_sf"/>
</dbReference>
<dbReference type="GO" id="GO:0004725">
    <property type="term" value="F:protein tyrosine phosphatase activity"/>
    <property type="evidence" value="ECO:0000318"/>
    <property type="project" value="GO_Central"/>
</dbReference>
<dbReference type="InterPro" id="IPR001763">
    <property type="entry name" value="Rhodanese-like_dom"/>
</dbReference>
<keyword evidence="1" id="KW-0560">Oxidoreductase</keyword>
<evidence type="ECO:0000256" key="3">
    <source>
        <dbReference type="ARBA" id="ARBA00051619"/>
    </source>
</evidence>
<dbReference type="STRING" id="88036.D8RSH8"/>
<dbReference type="PANTHER" id="PTHR10828:SF38">
    <property type="entry name" value="ARSENICAL-RESISTANCE PROTEIN 2-RELATED"/>
    <property type="match status" value="1"/>
</dbReference>
<dbReference type="EC" id="1.20.4.1" evidence="2"/>
<evidence type="ECO:0000313" key="5">
    <source>
        <dbReference type="EMBL" id="EFJ25069.1"/>
    </source>
</evidence>
<dbReference type="KEGG" id="smo:SELMODRAFT_100212"/>
<accession>D8RSH8</accession>
<protein>
    <recommendedName>
        <fullName evidence="2">arsenate reductase (glutathione/glutaredoxin)</fullName>
        <ecNumber evidence="2">1.20.4.1</ecNumber>
    </recommendedName>
</protein>
<name>D8RSH8_SELML</name>
<organism evidence="6">
    <name type="scientific">Selaginella moellendorffii</name>
    <name type="common">Spikemoss</name>
    <dbReference type="NCBI Taxonomy" id="88036"/>
    <lineage>
        <taxon>Eukaryota</taxon>
        <taxon>Viridiplantae</taxon>
        <taxon>Streptophyta</taxon>
        <taxon>Embryophyta</taxon>
        <taxon>Tracheophyta</taxon>
        <taxon>Lycopodiopsida</taxon>
        <taxon>Selaginellales</taxon>
        <taxon>Selaginellaceae</taxon>
        <taxon>Selaginella</taxon>
    </lineage>
</organism>
<dbReference type="Pfam" id="PF00581">
    <property type="entry name" value="Rhodanese"/>
    <property type="match status" value="1"/>
</dbReference>
<dbReference type="GO" id="GO:0005737">
    <property type="term" value="C:cytoplasm"/>
    <property type="evidence" value="ECO:0000318"/>
    <property type="project" value="GO_Central"/>
</dbReference>
<dbReference type="SUPFAM" id="SSF52821">
    <property type="entry name" value="Rhodanese/Cell cycle control phosphatase"/>
    <property type="match status" value="1"/>
</dbReference>
<dbReference type="Proteomes" id="UP000001514">
    <property type="component" value="Unassembled WGS sequence"/>
</dbReference>
<dbReference type="FunFam" id="3.40.250.10:FF:000037">
    <property type="entry name" value="Dual-specificity phosphatase CDC25"/>
    <property type="match status" value="1"/>
</dbReference>
<dbReference type="FunCoup" id="D8RSH8">
    <property type="interactions" value="529"/>
</dbReference>
<dbReference type="OMA" id="MANDDTN"/>
<evidence type="ECO:0000313" key="6">
    <source>
        <dbReference type="Proteomes" id="UP000001514"/>
    </source>
</evidence>
<keyword evidence="6" id="KW-1185">Reference proteome</keyword>
<dbReference type="InParanoid" id="D8RSH8"/>
<proteinExistence type="predicted"/>
<evidence type="ECO:0000259" key="4">
    <source>
        <dbReference type="PROSITE" id="PS50206"/>
    </source>
</evidence>
<dbReference type="SMART" id="SM00450">
    <property type="entry name" value="RHOD"/>
    <property type="match status" value="1"/>
</dbReference>
<comment type="catalytic activity">
    <reaction evidence="3">
        <text>[glutaredoxin]-dithiol + arsenate + glutathione + H(+) = glutathionyl-S-S-[glutaredoxin] + arsenite + H2O</text>
        <dbReference type="Rhea" id="RHEA:22016"/>
        <dbReference type="Rhea" id="RHEA-COMP:10729"/>
        <dbReference type="Rhea" id="RHEA-COMP:17668"/>
        <dbReference type="ChEBI" id="CHEBI:15377"/>
        <dbReference type="ChEBI" id="CHEBI:15378"/>
        <dbReference type="ChEBI" id="CHEBI:29242"/>
        <dbReference type="ChEBI" id="CHEBI:29950"/>
        <dbReference type="ChEBI" id="CHEBI:48597"/>
        <dbReference type="ChEBI" id="CHEBI:57925"/>
        <dbReference type="ChEBI" id="CHEBI:146199"/>
        <dbReference type="EC" id="1.20.4.1"/>
    </reaction>
</comment>
<dbReference type="HOGENOM" id="CLU_107716_2_0_1"/>
<dbReference type="EMBL" id="GL377588">
    <property type="protein sequence ID" value="EFJ25069.1"/>
    <property type="molecule type" value="Genomic_DNA"/>
</dbReference>
<dbReference type="PROSITE" id="PS50206">
    <property type="entry name" value="RHODANESE_3"/>
    <property type="match status" value="1"/>
</dbReference>
<dbReference type="Gramene" id="EFJ25069">
    <property type="protein sequence ID" value="EFJ25069"/>
    <property type="gene ID" value="SELMODRAFT_100212"/>
</dbReference>